<dbReference type="EMBL" id="JH815933">
    <property type="protein sequence ID" value="EKC34258.1"/>
    <property type="molecule type" value="Genomic_DNA"/>
</dbReference>
<evidence type="ECO:0000259" key="3">
    <source>
        <dbReference type="Pfam" id="PF15067"/>
    </source>
</evidence>
<evidence type="ECO:0000313" key="4">
    <source>
        <dbReference type="EMBL" id="EKC34258.1"/>
    </source>
</evidence>
<feature type="region of interest" description="Disordered" evidence="2">
    <location>
        <begin position="382"/>
        <end position="424"/>
    </location>
</feature>
<gene>
    <name evidence="4" type="ORF">CGI_10018334</name>
</gene>
<feature type="region of interest" description="Disordered" evidence="2">
    <location>
        <begin position="81"/>
        <end position="100"/>
    </location>
</feature>
<dbReference type="InterPro" id="IPR029380">
    <property type="entry name" value="FAM124"/>
</dbReference>
<sequence>MHPLSFVLLEKQCTTTLPRSKAEGDLSRTPGDKAKFVDYSFSSLRARMDAYVKRTYAQKNRPGGATNKYPFWDYRSRRGSLSTSASNSSNDGSSISSIGSLRSEAEGENISLSGNSDIDSIMLSDPYRLTVHFLADSHEVYPMMDMYQPVIDWVDPDLHIFKVSERINISEQRADDFTYSESSIPSTAVMIFLHEEGMLGCERIQTAKIHFEKSPWKFHHSEQVSRGRVNPYPYNSQDFFYTSEDLPLWAVRQVHYGKEHIRLVIFAGEENWDDMVHFYKLIIGTDPELLREDFCLFTVHTHTHYDIQFALKRLQRGIKPRPLECVKLQFRVTDVGHIVPLFPNVCKPLSDTRWETKDHDGNTIVLEVTGCLLPSANKSLENSVTRKRSDRSDASDRSRGSSRASSETTSSHSGKTIEMSGFYV</sequence>
<comment type="similarity">
    <text evidence="1">Belongs to the FAM124 family.</text>
</comment>
<dbReference type="InParanoid" id="K1QKB0"/>
<evidence type="ECO:0000256" key="2">
    <source>
        <dbReference type="SAM" id="MobiDB-lite"/>
    </source>
</evidence>
<dbReference type="PANTHER" id="PTHR14715">
    <property type="entry name" value="FAM124 DOMAIN-CONTAINING PROTEIN-RELATED"/>
    <property type="match status" value="1"/>
</dbReference>
<feature type="compositionally biased region" description="Basic and acidic residues" evidence="2">
    <location>
        <begin position="390"/>
        <end position="399"/>
    </location>
</feature>
<reference evidence="4" key="1">
    <citation type="journal article" date="2012" name="Nature">
        <title>The oyster genome reveals stress adaptation and complexity of shell formation.</title>
        <authorList>
            <person name="Zhang G."/>
            <person name="Fang X."/>
            <person name="Guo X."/>
            <person name="Li L."/>
            <person name="Luo R."/>
            <person name="Xu F."/>
            <person name="Yang P."/>
            <person name="Zhang L."/>
            <person name="Wang X."/>
            <person name="Qi H."/>
            <person name="Xiong Z."/>
            <person name="Que H."/>
            <person name="Xie Y."/>
            <person name="Holland P.W."/>
            <person name="Paps J."/>
            <person name="Zhu Y."/>
            <person name="Wu F."/>
            <person name="Chen Y."/>
            <person name="Wang J."/>
            <person name="Peng C."/>
            <person name="Meng J."/>
            <person name="Yang L."/>
            <person name="Liu J."/>
            <person name="Wen B."/>
            <person name="Zhang N."/>
            <person name="Huang Z."/>
            <person name="Zhu Q."/>
            <person name="Feng Y."/>
            <person name="Mount A."/>
            <person name="Hedgecock D."/>
            <person name="Xu Z."/>
            <person name="Liu Y."/>
            <person name="Domazet-Loso T."/>
            <person name="Du Y."/>
            <person name="Sun X."/>
            <person name="Zhang S."/>
            <person name="Liu B."/>
            <person name="Cheng P."/>
            <person name="Jiang X."/>
            <person name="Li J."/>
            <person name="Fan D."/>
            <person name="Wang W."/>
            <person name="Fu W."/>
            <person name="Wang T."/>
            <person name="Wang B."/>
            <person name="Zhang J."/>
            <person name="Peng Z."/>
            <person name="Li Y."/>
            <person name="Li N."/>
            <person name="Wang J."/>
            <person name="Chen M."/>
            <person name="He Y."/>
            <person name="Tan F."/>
            <person name="Song X."/>
            <person name="Zheng Q."/>
            <person name="Huang R."/>
            <person name="Yang H."/>
            <person name="Du X."/>
            <person name="Chen L."/>
            <person name="Yang M."/>
            <person name="Gaffney P.M."/>
            <person name="Wang S."/>
            <person name="Luo L."/>
            <person name="She Z."/>
            <person name="Ming Y."/>
            <person name="Huang W."/>
            <person name="Zhang S."/>
            <person name="Huang B."/>
            <person name="Zhang Y."/>
            <person name="Qu T."/>
            <person name="Ni P."/>
            <person name="Miao G."/>
            <person name="Wang J."/>
            <person name="Wang Q."/>
            <person name="Steinberg C.E."/>
            <person name="Wang H."/>
            <person name="Li N."/>
            <person name="Qian L."/>
            <person name="Zhang G."/>
            <person name="Li Y."/>
            <person name="Yang H."/>
            <person name="Liu X."/>
            <person name="Wang J."/>
            <person name="Yin Y."/>
            <person name="Wang J."/>
        </authorList>
    </citation>
    <scope>NUCLEOTIDE SEQUENCE [LARGE SCALE GENOMIC DNA]</scope>
    <source>
        <strain evidence="4">05x7-T-G4-1.051#20</strain>
    </source>
</reference>
<accession>K1QKB0</accession>
<protein>
    <recommendedName>
        <fullName evidence="3">FAM124 domain-containing protein</fullName>
    </recommendedName>
</protein>
<proteinExistence type="inferred from homology"/>
<dbReference type="PANTHER" id="PTHR14715:SF6">
    <property type="entry name" value="FAM124 DOMAIN-CONTAINING PROTEIN"/>
    <property type="match status" value="1"/>
</dbReference>
<feature type="compositionally biased region" description="Low complexity" evidence="2">
    <location>
        <begin position="401"/>
        <end position="416"/>
    </location>
</feature>
<dbReference type="AlphaFoldDB" id="K1QKB0"/>
<name>K1QKB0_MAGGI</name>
<dbReference type="HOGENOM" id="CLU_647693_0_0_1"/>
<dbReference type="Pfam" id="PF15067">
    <property type="entry name" value="FAM124"/>
    <property type="match status" value="1"/>
</dbReference>
<feature type="domain" description="FAM124" evidence="3">
    <location>
        <begin position="130"/>
        <end position="367"/>
    </location>
</feature>
<dbReference type="InterPro" id="IPR046365">
    <property type="entry name" value="FAM124_dom"/>
</dbReference>
<evidence type="ECO:0000256" key="1">
    <source>
        <dbReference type="ARBA" id="ARBA00006440"/>
    </source>
</evidence>
<organism evidence="4">
    <name type="scientific">Magallana gigas</name>
    <name type="common">Pacific oyster</name>
    <name type="synonym">Crassostrea gigas</name>
    <dbReference type="NCBI Taxonomy" id="29159"/>
    <lineage>
        <taxon>Eukaryota</taxon>
        <taxon>Metazoa</taxon>
        <taxon>Spiralia</taxon>
        <taxon>Lophotrochozoa</taxon>
        <taxon>Mollusca</taxon>
        <taxon>Bivalvia</taxon>
        <taxon>Autobranchia</taxon>
        <taxon>Pteriomorphia</taxon>
        <taxon>Ostreida</taxon>
        <taxon>Ostreoidea</taxon>
        <taxon>Ostreidae</taxon>
        <taxon>Magallana</taxon>
    </lineage>
</organism>